<reference evidence="2 3" key="1">
    <citation type="submission" date="2016-12" db="EMBL/GenBank/DDBJ databases">
        <title>Trade-off between light-utilization and light-protection in marine flavobacteria.</title>
        <authorList>
            <person name="Kumagai Y."/>
            <person name="Yoshizawa S."/>
            <person name="Kogure K."/>
            <person name="Iwasaki W."/>
        </authorList>
    </citation>
    <scope>NUCLEOTIDE SEQUENCE [LARGE SCALE GENOMIC DNA]</scope>
    <source>
        <strain evidence="2 3">KCTC 12100</strain>
    </source>
</reference>
<accession>A0A2P6CAC6</accession>
<sequence length="218" mass="26021">MDFFKLYLINGYVYIQLLPVLIGFIVWKHLDKPYRLFVIVLLYSALNESFKTYYGTYIVKNQNKILSNLYNIIYFSFLFWLFCKKVNSNVLKKIISIIVTLYFISIGYELFYKGMDYHNQTQVIPFIIGGFGILVCVFYYFVSLLNSKEIISIHRNLLFWIAIAHFIYYLGFTPFKIGENYYASFDKYYYLFDVKVPITFFKCIILSIGFICSRLKIQ</sequence>
<dbReference type="AlphaFoldDB" id="A0A2P6CAC6"/>
<dbReference type="OrthoDB" id="1435288at2"/>
<evidence type="ECO:0000256" key="1">
    <source>
        <dbReference type="SAM" id="Phobius"/>
    </source>
</evidence>
<feature type="transmembrane region" description="Helical" evidence="1">
    <location>
        <begin position="123"/>
        <end position="145"/>
    </location>
</feature>
<comment type="caution">
    <text evidence="2">The sequence shown here is derived from an EMBL/GenBank/DDBJ whole genome shotgun (WGS) entry which is preliminary data.</text>
</comment>
<feature type="transmembrane region" description="Helical" evidence="1">
    <location>
        <begin position="6"/>
        <end position="27"/>
    </location>
</feature>
<keyword evidence="1" id="KW-0812">Transmembrane</keyword>
<feature type="transmembrane region" description="Helical" evidence="1">
    <location>
        <begin position="157"/>
        <end position="177"/>
    </location>
</feature>
<evidence type="ECO:0000313" key="3">
    <source>
        <dbReference type="Proteomes" id="UP000247345"/>
    </source>
</evidence>
<dbReference type="Proteomes" id="UP000247345">
    <property type="component" value="Unassembled WGS sequence"/>
</dbReference>
<organism evidence="2 3">
    <name type="scientific">Polaribacter butkevichii</name>
    <dbReference type="NCBI Taxonomy" id="218490"/>
    <lineage>
        <taxon>Bacteria</taxon>
        <taxon>Pseudomonadati</taxon>
        <taxon>Bacteroidota</taxon>
        <taxon>Flavobacteriia</taxon>
        <taxon>Flavobacteriales</taxon>
        <taxon>Flavobacteriaceae</taxon>
    </lineage>
</organism>
<keyword evidence="1" id="KW-0472">Membrane</keyword>
<feature type="transmembrane region" description="Helical" evidence="1">
    <location>
        <begin position="189"/>
        <end position="212"/>
    </location>
</feature>
<feature type="transmembrane region" description="Helical" evidence="1">
    <location>
        <begin position="65"/>
        <end position="82"/>
    </location>
</feature>
<keyword evidence="3" id="KW-1185">Reference proteome</keyword>
<proteinExistence type="predicted"/>
<keyword evidence="1" id="KW-1133">Transmembrane helix</keyword>
<gene>
    <name evidence="2" type="ORF">BTO14_00310</name>
</gene>
<protein>
    <submittedName>
        <fullName evidence="2">Uncharacterized protein</fullName>
    </submittedName>
</protein>
<feature type="transmembrane region" description="Helical" evidence="1">
    <location>
        <begin position="94"/>
        <end position="111"/>
    </location>
</feature>
<name>A0A2P6CAC6_9FLAO</name>
<evidence type="ECO:0000313" key="2">
    <source>
        <dbReference type="EMBL" id="PQJ71788.1"/>
    </source>
</evidence>
<dbReference type="EMBL" id="MSCK01000001">
    <property type="protein sequence ID" value="PQJ71788.1"/>
    <property type="molecule type" value="Genomic_DNA"/>
</dbReference>
<dbReference type="RefSeq" id="WP_105047452.1">
    <property type="nucleotide sequence ID" value="NZ_CP150661.1"/>
</dbReference>